<organism evidence="2 3">
    <name type="scientific">Trametes pubescens</name>
    <name type="common">White-rot fungus</name>
    <dbReference type="NCBI Taxonomy" id="154538"/>
    <lineage>
        <taxon>Eukaryota</taxon>
        <taxon>Fungi</taxon>
        <taxon>Dikarya</taxon>
        <taxon>Basidiomycota</taxon>
        <taxon>Agaricomycotina</taxon>
        <taxon>Agaricomycetes</taxon>
        <taxon>Polyporales</taxon>
        <taxon>Polyporaceae</taxon>
        <taxon>Trametes</taxon>
    </lineage>
</organism>
<evidence type="ECO:0000313" key="2">
    <source>
        <dbReference type="EMBL" id="OJT13321.1"/>
    </source>
</evidence>
<evidence type="ECO:0000256" key="1">
    <source>
        <dbReference type="SAM" id="MobiDB-lite"/>
    </source>
</evidence>
<sequence length="88" mass="9392">MYTNQSMISVPPTNPRRTRGGRCNVTNFLEAAVPRARGAEGYCPSYPGSDPVRGLRLEVVAGRSLGPAHNARPGAEATTAPSREVMHT</sequence>
<accession>A0A1M2W0D9</accession>
<feature type="region of interest" description="Disordered" evidence="1">
    <location>
        <begin position="65"/>
        <end position="88"/>
    </location>
</feature>
<name>A0A1M2W0D9_TRAPU</name>
<dbReference type="AlphaFoldDB" id="A0A1M2W0D9"/>
<evidence type="ECO:0000313" key="3">
    <source>
        <dbReference type="Proteomes" id="UP000184267"/>
    </source>
</evidence>
<comment type="caution">
    <text evidence="2">The sequence shown here is derived from an EMBL/GenBank/DDBJ whole genome shotgun (WGS) entry which is preliminary data.</text>
</comment>
<feature type="region of interest" description="Disordered" evidence="1">
    <location>
        <begin position="1"/>
        <end position="22"/>
    </location>
</feature>
<reference evidence="2 3" key="1">
    <citation type="submission" date="2016-10" db="EMBL/GenBank/DDBJ databases">
        <title>Genome sequence of the basidiomycete white-rot fungus Trametes pubescens.</title>
        <authorList>
            <person name="Makela M.R."/>
            <person name="Granchi Z."/>
            <person name="Peng M."/>
            <person name="De Vries R.P."/>
            <person name="Grigoriev I."/>
            <person name="Riley R."/>
            <person name="Hilden K."/>
        </authorList>
    </citation>
    <scope>NUCLEOTIDE SEQUENCE [LARGE SCALE GENOMIC DNA]</scope>
    <source>
        <strain evidence="2 3">FBCC735</strain>
    </source>
</reference>
<proteinExistence type="predicted"/>
<dbReference type="Proteomes" id="UP000184267">
    <property type="component" value="Unassembled WGS sequence"/>
</dbReference>
<dbReference type="EMBL" id="MNAD01000413">
    <property type="protein sequence ID" value="OJT13321.1"/>
    <property type="molecule type" value="Genomic_DNA"/>
</dbReference>
<protein>
    <submittedName>
        <fullName evidence="2">Uncharacterized protein</fullName>
    </submittedName>
</protein>
<keyword evidence="3" id="KW-1185">Reference proteome</keyword>
<gene>
    <name evidence="2" type="ORF">TRAPUB_10087</name>
</gene>